<dbReference type="EMBL" id="CP025536">
    <property type="protein sequence ID" value="AUW96241.1"/>
    <property type="molecule type" value="Genomic_DNA"/>
</dbReference>
<dbReference type="SUPFAM" id="SSF55729">
    <property type="entry name" value="Acyl-CoA N-acyltransferases (Nat)"/>
    <property type="match status" value="1"/>
</dbReference>
<dbReference type="Proteomes" id="UP000238956">
    <property type="component" value="Chromosome"/>
</dbReference>
<keyword evidence="4" id="KW-1185">Reference proteome</keyword>
<keyword evidence="1 3" id="KW-0808">Transferase</keyword>
<reference evidence="3 4" key="1">
    <citation type="submission" date="2017-12" db="EMBL/GenBank/DDBJ databases">
        <authorList>
            <person name="Hurst M.R.H."/>
        </authorList>
    </citation>
    <scope>NUCLEOTIDE SEQUENCE [LARGE SCALE GENOMIC DNA]</scope>
    <source>
        <strain evidence="3 4">TH11417</strain>
    </source>
</reference>
<dbReference type="InterPro" id="IPR000182">
    <property type="entry name" value="GNAT_dom"/>
</dbReference>
<dbReference type="PANTHER" id="PTHR13947:SF37">
    <property type="entry name" value="LD18367P"/>
    <property type="match status" value="1"/>
</dbReference>
<dbReference type="RefSeq" id="WP_104967576.1">
    <property type="nucleotide sequence ID" value="NZ_CP025536.1"/>
</dbReference>
<dbReference type="CDD" id="cd04301">
    <property type="entry name" value="NAT_SF"/>
    <property type="match status" value="1"/>
</dbReference>
<dbReference type="InterPro" id="IPR016181">
    <property type="entry name" value="Acyl_CoA_acyltransferase"/>
</dbReference>
<sequence>MEIRPIQSGDNKQMARIIRDSLEAVGLDKPGTAYFEPSLDDLAKAYGQDQSSAYFVVVENDQVLGGAGFGKITDAISELQKCYVLENARGQGIGRKLLEQVIVSSGEAGYDKIYLETTEVLAQALSLYESLEFKHMDAPIANDNGHHAMTIWMMKDLKR</sequence>
<protein>
    <submittedName>
        <fullName evidence="3">GNAT family N-acetyltransferase</fullName>
    </submittedName>
</protein>
<evidence type="ECO:0000256" key="1">
    <source>
        <dbReference type="ARBA" id="ARBA00022679"/>
    </source>
</evidence>
<organism evidence="3 4">
    <name type="scientific">Streptococcus pluranimalium</name>
    <dbReference type="NCBI Taxonomy" id="82348"/>
    <lineage>
        <taxon>Bacteria</taxon>
        <taxon>Bacillati</taxon>
        <taxon>Bacillota</taxon>
        <taxon>Bacilli</taxon>
        <taxon>Lactobacillales</taxon>
        <taxon>Streptococcaceae</taxon>
        <taxon>Streptococcus</taxon>
    </lineage>
</organism>
<feature type="domain" description="N-acetyltransferase" evidence="2">
    <location>
        <begin position="1"/>
        <end position="158"/>
    </location>
</feature>
<evidence type="ECO:0000313" key="3">
    <source>
        <dbReference type="EMBL" id="AUW96241.1"/>
    </source>
</evidence>
<dbReference type="GeneID" id="98392967"/>
<gene>
    <name evidence="3" type="ORF">C0J00_03450</name>
</gene>
<dbReference type="GO" id="GO:0008080">
    <property type="term" value="F:N-acetyltransferase activity"/>
    <property type="evidence" value="ECO:0007669"/>
    <property type="project" value="InterPro"/>
</dbReference>
<evidence type="ECO:0000313" key="4">
    <source>
        <dbReference type="Proteomes" id="UP000238956"/>
    </source>
</evidence>
<accession>A0A2L0D3V4</accession>
<reference evidence="3 4" key="2">
    <citation type="submission" date="2018-02" db="EMBL/GenBank/DDBJ databases">
        <title>Whole genome sequencing analysis of Streptococcus pluranimalium isolated from cattle infected mastitis in China.</title>
        <authorList>
            <person name="Zhang J.-R."/>
            <person name="Hu G.-Z."/>
        </authorList>
    </citation>
    <scope>NUCLEOTIDE SEQUENCE [LARGE SCALE GENOMIC DNA]</scope>
    <source>
        <strain evidence="3 4">TH11417</strain>
    </source>
</reference>
<dbReference type="InterPro" id="IPR050769">
    <property type="entry name" value="NAT_camello-type"/>
</dbReference>
<dbReference type="OrthoDB" id="5419426at2"/>
<dbReference type="PANTHER" id="PTHR13947">
    <property type="entry name" value="GNAT FAMILY N-ACETYLTRANSFERASE"/>
    <property type="match status" value="1"/>
</dbReference>
<dbReference type="KEGG" id="splr:C0J00_03450"/>
<dbReference type="AlphaFoldDB" id="A0A2L0D3V4"/>
<dbReference type="PROSITE" id="PS51186">
    <property type="entry name" value="GNAT"/>
    <property type="match status" value="1"/>
</dbReference>
<dbReference type="Gene3D" id="3.40.630.30">
    <property type="match status" value="1"/>
</dbReference>
<name>A0A2L0D3V4_9STRE</name>
<proteinExistence type="predicted"/>
<dbReference type="Pfam" id="PF00583">
    <property type="entry name" value="Acetyltransf_1"/>
    <property type="match status" value="1"/>
</dbReference>
<evidence type="ECO:0000259" key="2">
    <source>
        <dbReference type="PROSITE" id="PS51186"/>
    </source>
</evidence>